<dbReference type="GO" id="GO:0000155">
    <property type="term" value="F:phosphorelay sensor kinase activity"/>
    <property type="evidence" value="ECO:0007669"/>
    <property type="project" value="InterPro"/>
</dbReference>
<dbReference type="InterPro" id="IPR036890">
    <property type="entry name" value="HATPase_C_sf"/>
</dbReference>
<keyword evidence="1" id="KW-1133">Transmembrane helix</keyword>
<keyword evidence="1" id="KW-0472">Membrane</keyword>
<keyword evidence="3" id="KW-0808">Transferase</keyword>
<protein>
    <submittedName>
        <fullName evidence="3">Histidine kinase</fullName>
    </submittedName>
</protein>
<dbReference type="EMBL" id="JADIMW010000055">
    <property type="protein sequence ID" value="MBO8438272.1"/>
    <property type="molecule type" value="Genomic_DNA"/>
</dbReference>
<dbReference type="PANTHER" id="PTHR34220">
    <property type="entry name" value="SENSOR HISTIDINE KINASE YPDA"/>
    <property type="match status" value="1"/>
</dbReference>
<keyword evidence="1" id="KW-0812">Transmembrane</keyword>
<feature type="transmembrane region" description="Helical" evidence="1">
    <location>
        <begin position="125"/>
        <end position="148"/>
    </location>
</feature>
<evidence type="ECO:0000259" key="2">
    <source>
        <dbReference type="Pfam" id="PF06580"/>
    </source>
</evidence>
<feature type="transmembrane region" description="Helical" evidence="1">
    <location>
        <begin position="24"/>
        <end position="46"/>
    </location>
</feature>
<dbReference type="Pfam" id="PF06580">
    <property type="entry name" value="His_kinase"/>
    <property type="match status" value="1"/>
</dbReference>
<accession>A0A9D9E2B8</accession>
<evidence type="ECO:0000256" key="1">
    <source>
        <dbReference type="SAM" id="Phobius"/>
    </source>
</evidence>
<feature type="transmembrane region" description="Helical" evidence="1">
    <location>
        <begin position="58"/>
        <end position="76"/>
    </location>
</feature>
<reference evidence="3" key="1">
    <citation type="submission" date="2020-10" db="EMBL/GenBank/DDBJ databases">
        <authorList>
            <person name="Gilroy R."/>
        </authorList>
    </citation>
    <scope>NUCLEOTIDE SEQUENCE</scope>
    <source>
        <strain evidence="3">G3-4614</strain>
    </source>
</reference>
<dbReference type="SUPFAM" id="SSF55874">
    <property type="entry name" value="ATPase domain of HSP90 chaperone/DNA topoisomerase II/histidine kinase"/>
    <property type="match status" value="1"/>
</dbReference>
<organism evidence="3 4">
    <name type="scientific">Candidatus Caccoplasma merdipullorum</name>
    <dbReference type="NCBI Taxonomy" id="2840718"/>
    <lineage>
        <taxon>Bacteria</taxon>
        <taxon>Pseudomonadati</taxon>
        <taxon>Bacteroidota</taxon>
        <taxon>Bacteroidia</taxon>
        <taxon>Bacteroidales</taxon>
        <taxon>Bacteroidaceae</taxon>
        <taxon>Bacteroidaceae incertae sedis</taxon>
        <taxon>Candidatus Caccoplasma</taxon>
    </lineage>
</organism>
<sequence length="361" mass="41659">MLIFIIPVAFVVFGNSGNIGDFRGMAHTFMFVWSLVVVFFFNYTFLIDQYLYSQRSKYVIFNIVLVGLLALIIFAWEKMDFDIMNGFVAPDMNVPRRGYMFHPRMGGGGFDIFRPVHPFRHNLPLFIMGKILPLMLMIGMAIAIKAIYRLNKAEREVKDLERGRTEAELKSLRNQLNPHFLFNTLNNIYALIDISPDKARLSILQLSDMMRHVLYNDKSRYIQLSKELRFIEDYVSLMKLRMNDNLEITVDLPKDSEGVMVAPLMFISLVENAFKHGVSTTKPSFLTIDIKLNEQGIICKVENSYFPKGKEDNSGSGIGISNLRKRLDLIYGSDYVYNTEHDDKKYVAILILPVKRTEEQS</sequence>
<feature type="domain" description="Signal transduction histidine kinase internal region" evidence="2">
    <location>
        <begin position="167"/>
        <end position="246"/>
    </location>
</feature>
<dbReference type="PANTHER" id="PTHR34220:SF7">
    <property type="entry name" value="SENSOR HISTIDINE KINASE YPDA"/>
    <property type="match status" value="1"/>
</dbReference>
<reference evidence="3" key="2">
    <citation type="journal article" date="2021" name="PeerJ">
        <title>Extensive microbial diversity within the chicken gut microbiome revealed by metagenomics and culture.</title>
        <authorList>
            <person name="Gilroy R."/>
            <person name="Ravi A."/>
            <person name="Getino M."/>
            <person name="Pursley I."/>
            <person name="Horton D.L."/>
            <person name="Alikhan N.F."/>
            <person name="Baker D."/>
            <person name="Gharbi K."/>
            <person name="Hall N."/>
            <person name="Watson M."/>
            <person name="Adriaenssens E.M."/>
            <person name="Foster-Nyarko E."/>
            <person name="Jarju S."/>
            <person name="Secka A."/>
            <person name="Antonio M."/>
            <person name="Oren A."/>
            <person name="Chaudhuri R.R."/>
            <person name="La Ragione R."/>
            <person name="Hildebrand F."/>
            <person name="Pallen M.J."/>
        </authorList>
    </citation>
    <scope>NUCLEOTIDE SEQUENCE</scope>
    <source>
        <strain evidence="3">G3-4614</strain>
    </source>
</reference>
<keyword evidence="3" id="KW-0418">Kinase</keyword>
<dbReference type="Gene3D" id="3.30.565.10">
    <property type="entry name" value="Histidine kinase-like ATPase, C-terminal domain"/>
    <property type="match status" value="1"/>
</dbReference>
<dbReference type="AlphaFoldDB" id="A0A9D9E2B8"/>
<dbReference type="InterPro" id="IPR050640">
    <property type="entry name" value="Bact_2-comp_sensor_kinase"/>
</dbReference>
<proteinExistence type="predicted"/>
<comment type="caution">
    <text evidence="3">The sequence shown here is derived from an EMBL/GenBank/DDBJ whole genome shotgun (WGS) entry which is preliminary data.</text>
</comment>
<name>A0A9D9E2B8_9BACT</name>
<evidence type="ECO:0000313" key="3">
    <source>
        <dbReference type="EMBL" id="MBO8438272.1"/>
    </source>
</evidence>
<dbReference type="InterPro" id="IPR010559">
    <property type="entry name" value="Sig_transdc_His_kin_internal"/>
</dbReference>
<dbReference type="GO" id="GO:0016020">
    <property type="term" value="C:membrane"/>
    <property type="evidence" value="ECO:0007669"/>
    <property type="project" value="InterPro"/>
</dbReference>
<evidence type="ECO:0000313" key="4">
    <source>
        <dbReference type="Proteomes" id="UP000823636"/>
    </source>
</evidence>
<dbReference type="Proteomes" id="UP000823636">
    <property type="component" value="Unassembled WGS sequence"/>
</dbReference>
<gene>
    <name evidence="3" type="ORF">IAC54_05165</name>
</gene>